<comment type="caution">
    <text evidence="4">The sequence shown here is derived from an EMBL/GenBank/DDBJ whole genome shotgun (WGS) entry which is preliminary data.</text>
</comment>
<feature type="domain" description="STAS" evidence="3">
    <location>
        <begin position="10"/>
        <end position="111"/>
    </location>
</feature>
<dbReference type="OrthoDB" id="9796601at2"/>
<dbReference type="PROSITE" id="PS50801">
    <property type="entry name" value="STAS"/>
    <property type="match status" value="1"/>
</dbReference>
<dbReference type="PANTHER" id="PTHR33495:SF2">
    <property type="entry name" value="ANTI-SIGMA FACTOR ANTAGONIST TM_1081-RELATED"/>
    <property type="match status" value="1"/>
</dbReference>
<evidence type="ECO:0000313" key="5">
    <source>
        <dbReference type="Proteomes" id="UP000220527"/>
    </source>
</evidence>
<dbReference type="Gene3D" id="3.30.750.24">
    <property type="entry name" value="STAS domain"/>
    <property type="match status" value="1"/>
</dbReference>
<dbReference type="InterPro" id="IPR036513">
    <property type="entry name" value="STAS_dom_sf"/>
</dbReference>
<comment type="similarity">
    <text evidence="1 2">Belongs to the anti-sigma-factor antagonist family.</text>
</comment>
<evidence type="ECO:0000256" key="1">
    <source>
        <dbReference type="ARBA" id="ARBA00009013"/>
    </source>
</evidence>
<accession>A0A2A6RHQ0</accession>
<reference evidence="5" key="1">
    <citation type="submission" date="2017-08" db="EMBL/GenBank/DDBJ databases">
        <authorList>
            <person name="Grouzdev D.S."/>
            <person name="Gaisin V.A."/>
            <person name="Rysina M.S."/>
            <person name="Gorlenko V.M."/>
        </authorList>
    </citation>
    <scope>NUCLEOTIDE SEQUENCE [LARGE SCALE GENOMIC DNA]</scope>
    <source>
        <strain evidence="5">Kir15-3F</strain>
    </source>
</reference>
<keyword evidence="5" id="KW-1185">Reference proteome</keyword>
<dbReference type="InterPro" id="IPR002645">
    <property type="entry name" value="STAS_dom"/>
</dbReference>
<dbReference type="GO" id="GO:0043856">
    <property type="term" value="F:anti-sigma factor antagonist activity"/>
    <property type="evidence" value="ECO:0007669"/>
    <property type="project" value="InterPro"/>
</dbReference>
<sequence length="111" mass="11866">MEITITPHEPTTAIVYLQGRLNLLVAGELRQRLLQEVAEGRSILVIDMSSVSFIDSSGLGALIGSLKIARLAGGDLRLAAINDQAETLLRLTTLNKLLRPYADVAAALDLG</sequence>
<dbReference type="EMBL" id="NQWI01000071">
    <property type="protein sequence ID" value="PDW02370.1"/>
    <property type="molecule type" value="Genomic_DNA"/>
</dbReference>
<dbReference type="AlphaFoldDB" id="A0A2A6RHQ0"/>
<dbReference type="Proteomes" id="UP000220527">
    <property type="component" value="Unassembled WGS sequence"/>
</dbReference>
<evidence type="ECO:0000313" key="4">
    <source>
        <dbReference type="EMBL" id="PDW02370.1"/>
    </source>
</evidence>
<dbReference type="SUPFAM" id="SSF52091">
    <property type="entry name" value="SpoIIaa-like"/>
    <property type="match status" value="1"/>
</dbReference>
<evidence type="ECO:0000259" key="3">
    <source>
        <dbReference type="PROSITE" id="PS50801"/>
    </source>
</evidence>
<dbReference type="PANTHER" id="PTHR33495">
    <property type="entry name" value="ANTI-SIGMA FACTOR ANTAGONIST TM_1081-RELATED-RELATED"/>
    <property type="match status" value="1"/>
</dbReference>
<dbReference type="Pfam" id="PF01740">
    <property type="entry name" value="STAS"/>
    <property type="match status" value="1"/>
</dbReference>
<name>A0A2A6RHQ0_9CHLR</name>
<dbReference type="InterPro" id="IPR003658">
    <property type="entry name" value="Anti-sigma_ant"/>
</dbReference>
<dbReference type="RefSeq" id="WP_097644790.1">
    <property type="nucleotide sequence ID" value="NZ_NQWI01000071.1"/>
</dbReference>
<gene>
    <name evidence="4" type="ORF">CJ255_14345</name>
</gene>
<dbReference type="CDD" id="cd07043">
    <property type="entry name" value="STAS_anti-anti-sigma_factors"/>
    <property type="match status" value="1"/>
</dbReference>
<protein>
    <recommendedName>
        <fullName evidence="2">Anti-sigma factor antagonist</fullName>
    </recommendedName>
</protein>
<proteinExistence type="inferred from homology"/>
<dbReference type="NCBIfam" id="TIGR00377">
    <property type="entry name" value="ant_ant_sig"/>
    <property type="match status" value="1"/>
</dbReference>
<organism evidence="4 5">
    <name type="scientific">Candidatus Viridilinea mediisalina</name>
    <dbReference type="NCBI Taxonomy" id="2024553"/>
    <lineage>
        <taxon>Bacteria</taxon>
        <taxon>Bacillati</taxon>
        <taxon>Chloroflexota</taxon>
        <taxon>Chloroflexia</taxon>
        <taxon>Chloroflexales</taxon>
        <taxon>Chloroflexineae</taxon>
        <taxon>Oscillochloridaceae</taxon>
        <taxon>Candidatus Viridilinea</taxon>
    </lineage>
</organism>
<evidence type="ECO:0000256" key="2">
    <source>
        <dbReference type="RuleBase" id="RU003749"/>
    </source>
</evidence>